<evidence type="ECO:0000313" key="2">
    <source>
        <dbReference type="EMBL" id="GGZ31765.1"/>
    </source>
</evidence>
<dbReference type="InterPro" id="IPR014922">
    <property type="entry name" value="YdhG-like"/>
</dbReference>
<dbReference type="Proteomes" id="UP000619457">
    <property type="component" value="Unassembled WGS sequence"/>
</dbReference>
<sequence length="89" mass="10418">MLSYPRPLTESIKYGMPCFCYGKSPVCYFWVDKQTAFPYLLFARGHLMSHPFLEQGKRKKMKSLSINPVYDLPLETIMETLEEALSLYK</sequence>
<protein>
    <recommendedName>
        <fullName evidence="1">YdhG-like domain-containing protein</fullName>
    </recommendedName>
</protein>
<evidence type="ECO:0000259" key="1">
    <source>
        <dbReference type="Pfam" id="PF08818"/>
    </source>
</evidence>
<comment type="caution">
    <text evidence="2">The sequence shown here is derived from an EMBL/GenBank/DDBJ whole genome shotgun (WGS) entry which is preliminary data.</text>
</comment>
<accession>A0A918UTB7</accession>
<dbReference type="Pfam" id="PF08818">
    <property type="entry name" value="DUF1801"/>
    <property type="match status" value="1"/>
</dbReference>
<organism evidence="2 3">
    <name type="scientific">Echinicola pacifica</name>
    <dbReference type="NCBI Taxonomy" id="346377"/>
    <lineage>
        <taxon>Bacteria</taxon>
        <taxon>Pseudomonadati</taxon>
        <taxon>Bacteroidota</taxon>
        <taxon>Cytophagia</taxon>
        <taxon>Cytophagales</taxon>
        <taxon>Cyclobacteriaceae</taxon>
        <taxon>Echinicola</taxon>
    </lineage>
</organism>
<feature type="domain" description="YdhG-like" evidence="1">
    <location>
        <begin position="7"/>
        <end position="85"/>
    </location>
</feature>
<evidence type="ECO:0000313" key="3">
    <source>
        <dbReference type="Proteomes" id="UP000619457"/>
    </source>
</evidence>
<dbReference type="SUPFAM" id="SSF159888">
    <property type="entry name" value="YdhG-like"/>
    <property type="match status" value="1"/>
</dbReference>
<gene>
    <name evidence="2" type="ORF">GCM10007049_26380</name>
</gene>
<dbReference type="EMBL" id="BMWX01000004">
    <property type="protein sequence ID" value="GGZ31765.1"/>
    <property type="molecule type" value="Genomic_DNA"/>
</dbReference>
<proteinExistence type="predicted"/>
<keyword evidence="3" id="KW-1185">Reference proteome</keyword>
<name>A0A918UTB7_9BACT</name>
<dbReference type="AlphaFoldDB" id="A0A918UTB7"/>
<reference evidence="2" key="2">
    <citation type="submission" date="2020-09" db="EMBL/GenBank/DDBJ databases">
        <authorList>
            <person name="Sun Q."/>
            <person name="Kim S."/>
        </authorList>
    </citation>
    <scope>NUCLEOTIDE SEQUENCE</scope>
    <source>
        <strain evidence="2">KCTC 12368</strain>
    </source>
</reference>
<reference evidence="2" key="1">
    <citation type="journal article" date="2014" name="Int. J. Syst. Evol. Microbiol.">
        <title>Complete genome sequence of Corynebacterium casei LMG S-19264T (=DSM 44701T), isolated from a smear-ripened cheese.</title>
        <authorList>
            <consortium name="US DOE Joint Genome Institute (JGI-PGF)"/>
            <person name="Walter F."/>
            <person name="Albersmeier A."/>
            <person name="Kalinowski J."/>
            <person name="Ruckert C."/>
        </authorList>
    </citation>
    <scope>NUCLEOTIDE SEQUENCE</scope>
    <source>
        <strain evidence="2">KCTC 12368</strain>
    </source>
</reference>